<name>A0ABW3B3A5_9FLAO</name>
<dbReference type="InterPro" id="IPR007349">
    <property type="entry name" value="DUF418"/>
</dbReference>
<feature type="transmembrane region" description="Helical" evidence="1">
    <location>
        <begin position="218"/>
        <end position="237"/>
    </location>
</feature>
<feature type="domain" description="DUF418" evidence="2">
    <location>
        <begin position="230"/>
        <end position="395"/>
    </location>
</feature>
<evidence type="ECO:0000256" key="1">
    <source>
        <dbReference type="SAM" id="Phobius"/>
    </source>
</evidence>
<proteinExistence type="predicted"/>
<feature type="transmembrane region" description="Helical" evidence="1">
    <location>
        <begin position="140"/>
        <end position="160"/>
    </location>
</feature>
<feature type="transmembrane region" description="Helical" evidence="1">
    <location>
        <begin position="249"/>
        <end position="268"/>
    </location>
</feature>
<evidence type="ECO:0000313" key="4">
    <source>
        <dbReference type="Proteomes" id="UP001597012"/>
    </source>
</evidence>
<feature type="transmembrane region" description="Helical" evidence="1">
    <location>
        <begin position="280"/>
        <end position="307"/>
    </location>
</feature>
<dbReference type="Pfam" id="PF04235">
    <property type="entry name" value="DUF418"/>
    <property type="match status" value="1"/>
</dbReference>
<reference evidence="4" key="1">
    <citation type="journal article" date="2019" name="Int. J. Syst. Evol. Microbiol.">
        <title>The Global Catalogue of Microorganisms (GCM) 10K type strain sequencing project: providing services to taxonomists for standard genome sequencing and annotation.</title>
        <authorList>
            <consortium name="The Broad Institute Genomics Platform"/>
            <consortium name="The Broad Institute Genome Sequencing Center for Infectious Disease"/>
            <person name="Wu L."/>
            <person name="Ma J."/>
        </authorList>
    </citation>
    <scope>NUCLEOTIDE SEQUENCE [LARGE SCALE GENOMIC DNA]</scope>
    <source>
        <strain evidence="4">CCUG 61948</strain>
    </source>
</reference>
<accession>A0ABW3B3A5</accession>
<dbReference type="InterPro" id="IPR052529">
    <property type="entry name" value="Bact_Transport_Assoc"/>
</dbReference>
<feature type="transmembrane region" description="Helical" evidence="1">
    <location>
        <begin position="356"/>
        <end position="377"/>
    </location>
</feature>
<keyword evidence="1" id="KW-1133">Transmembrane helix</keyword>
<evidence type="ECO:0000259" key="2">
    <source>
        <dbReference type="Pfam" id="PF04235"/>
    </source>
</evidence>
<feature type="transmembrane region" description="Helical" evidence="1">
    <location>
        <begin position="116"/>
        <end position="133"/>
    </location>
</feature>
<dbReference type="EMBL" id="JBHTHY010000006">
    <property type="protein sequence ID" value="MFD0797801.1"/>
    <property type="molecule type" value="Genomic_DNA"/>
</dbReference>
<keyword evidence="4" id="KW-1185">Reference proteome</keyword>
<feature type="transmembrane region" description="Helical" evidence="1">
    <location>
        <begin position="92"/>
        <end position="110"/>
    </location>
</feature>
<keyword evidence="1" id="KW-0472">Membrane</keyword>
<feature type="transmembrane region" description="Helical" evidence="1">
    <location>
        <begin position="12"/>
        <end position="33"/>
    </location>
</feature>
<evidence type="ECO:0000313" key="3">
    <source>
        <dbReference type="EMBL" id="MFD0797801.1"/>
    </source>
</evidence>
<keyword evidence="1" id="KW-0812">Transmembrane</keyword>
<dbReference type="Proteomes" id="UP001597012">
    <property type="component" value="Unassembled WGS sequence"/>
</dbReference>
<protein>
    <submittedName>
        <fullName evidence="3">DUF418 domain-containing protein</fullName>
    </submittedName>
</protein>
<gene>
    <name evidence="3" type="ORF">ACFQZJ_10040</name>
</gene>
<comment type="caution">
    <text evidence="3">The sequence shown here is derived from an EMBL/GenBank/DDBJ whole genome shotgun (WGS) entry which is preliminary data.</text>
</comment>
<dbReference type="PANTHER" id="PTHR30590:SF2">
    <property type="entry name" value="INNER MEMBRANE PROTEIN"/>
    <property type="match status" value="1"/>
</dbReference>
<feature type="transmembrane region" description="Helical" evidence="1">
    <location>
        <begin position="328"/>
        <end position="350"/>
    </location>
</feature>
<feature type="transmembrane region" description="Helical" evidence="1">
    <location>
        <begin position="53"/>
        <end position="80"/>
    </location>
</feature>
<organism evidence="3 4">
    <name type="scientific">Maribacter chungangensis</name>
    <dbReference type="NCBI Taxonomy" id="1069117"/>
    <lineage>
        <taxon>Bacteria</taxon>
        <taxon>Pseudomonadati</taxon>
        <taxon>Bacteroidota</taxon>
        <taxon>Flavobacteriia</taxon>
        <taxon>Flavobacteriales</taxon>
        <taxon>Flavobacteriaceae</taxon>
        <taxon>Maribacter</taxon>
    </lineage>
</organism>
<dbReference type="RefSeq" id="WP_379934270.1">
    <property type="nucleotide sequence ID" value="NZ_JBHTHY010000006.1"/>
</dbReference>
<sequence length="403" mass="45568">MADQSYSRIQSIDALRGLALAGIFICHMTENYIGSMAPQSFNDAVHLGFIDDIIDGLIFFFLRGKFIALFSFLFGLSFFIQMDNGAKKGKPFGIRFLWRLIILLAIGYVHSLFYRGDILTIYAFLGIFLIPFYNINNKWILGIAAVLFLGLARYIVYFIIGTDSIWGGSPEMDGNAAWVTEYYDILKNGSLLDVFDTNAIAGHKGKSDFQFSIFGRGYFTFAFFLLGLYMGRIGFFQNLGEHKKFIKKALIWSGVTLVVSFGIVAGAFSQVGPDAGLDSWYAMVGLSALDIANMAQTFLWIAVFVVLYQKVKPGRWLSKLAPYGRMALTNYVLQSIVGTFLLYGWGLGLIGELRQLYAFLLALVLFALQVWLSKLWLGRFNYGPLEWLWRSLTFFKIFPLLRK</sequence>
<dbReference type="PANTHER" id="PTHR30590">
    <property type="entry name" value="INNER MEMBRANE PROTEIN"/>
    <property type="match status" value="1"/>
</dbReference>